<keyword evidence="3" id="KW-1185">Reference proteome</keyword>
<proteinExistence type="predicted"/>
<evidence type="ECO:0000313" key="2">
    <source>
        <dbReference type="EMBL" id="KAK6640278.1"/>
    </source>
</evidence>
<protein>
    <submittedName>
        <fullName evidence="2">Uncharacterized protein</fullName>
    </submittedName>
</protein>
<organism evidence="2 3">
    <name type="scientific">Polyplax serrata</name>
    <name type="common">Common mouse louse</name>
    <dbReference type="NCBI Taxonomy" id="468196"/>
    <lineage>
        <taxon>Eukaryota</taxon>
        <taxon>Metazoa</taxon>
        <taxon>Ecdysozoa</taxon>
        <taxon>Arthropoda</taxon>
        <taxon>Hexapoda</taxon>
        <taxon>Insecta</taxon>
        <taxon>Pterygota</taxon>
        <taxon>Neoptera</taxon>
        <taxon>Paraneoptera</taxon>
        <taxon>Psocodea</taxon>
        <taxon>Troctomorpha</taxon>
        <taxon>Phthiraptera</taxon>
        <taxon>Anoplura</taxon>
        <taxon>Polyplacidae</taxon>
        <taxon>Polyplax</taxon>
    </lineage>
</organism>
<reference evidence="2 3" key="1">
    <citation type="submission" date="2023-09" db="EMBL/GenBank/DDBJ databases">
        <title>Genomes of two closely related lineages of the louse Polyplax serrata with different host specificities.</title>
        <authorList>
            <person name="Martinu J."/>
            <person name="Tarabai H."/>
            <person name="Stefka J."/>
            <person name="Hypsa V."/>
        </authorList>
    </citation>
    <scope>NUCLEOTIDE SEQUENCE [LARGE SCALE GENOMIC DNA]</scope>
    <source>
        <strain evidence="2">98ZLc_SE</strain>
    </source>
</reference>
<accession>A0ABR1B9Z1</accession>
<evidence type="ECO:0000256" key="1">
    <source>
        <dbReference type="SAM" id="MobiDB-lite"/>
    </source>
</evidence>
<feature type="region of interest" description="Disordered" evidence="1">
    <location>
        <begin position="31"/>
        <end position="99"/>
    </location>
</feature>
<dbReference type="EMBL" id="JAWJWF010000001">
    <property type="protein sequence ID" value="KAK6640278.1"/>
    <property type="molecule type" value="Genomic_DNA"/>
</dbReference>
<evidence type="ECO:0000313" key="3">
    <source>
        <dbReference type="Proteomes" id="UP001359485"/>
    </source>
</evidence>
<comment type="caution">
    <text evidence="2">The sequence shown here is derived from an EMBL/GenBank/DDBJ whole genome shotgun (WGS) entry which is preliminary data.</text>
</comment>
<dbReference type="Proteomes" id="UP001359485">
    <property type="component" value="Unassembled WGS sequence"/>
</dbReference>
<feature type="compositionally biased region" description="Basic and acidic residues" evidence="1">
    <location>
        <begin position="41"/>
        <end position="51"/>
    </location>
</feature>
<sequence>MPARWLSRRRISENLCLIICSDKKKLLLLSERGKNNGSTKTKKEVKREKQKVNKPRNGKRFTGLVSEIFRNETSKKSRLPANGEETKQKTRRNKEQGRR</sequence>
<name>A0ABR1B9Z1_POLSC</name>
<feature type="compositionally biased region" description="Basic and acidic residues" evidence="1">
    <location>
        <begin position="84"/>
        <end position="99"/>
    </location>
</feature>
<gene>
    <name evidence="2" type="ORF">RUM44_011964</name>
</gene>